<dbReference type="EMBL" id="CP020570">
    <property type="protein sequence ID" value="ARF66112.1"/>
    <property type="molecule type" value="Genomic_DNA"/>
</dbReference>
<evidence type="ECO:0000313" key="3">
    <source>
        <dbReference type="Proteomes" id="UP000192445"/>
    </source>
</evidence>
<dbReference type="OrthoDB" id="4327039at2"/>
<dbReference type="AlphaFoldDB" id="A0A1V0UMA9"/>
<gene>
    <name evidence="2" type="ORF">B1H20_10335</name>
</gene>
<evidence type="ECO:0000256" key="1">
    <source>
        <dbReference type="SAM" id="MobiDB-lite"/>
    </source>
</evidence>
<protein>
    <submittedName>
        <fullName evidence="2">Uncharacterized protein</fullName>
    </submittedName>
</protein>
<reference evidence="2 3" key="1">
    <citation type="submission" date="2017-03" db="EMBL/GenBank/DDBJ databases">
        <title>Complete Genome Sequence of a natural compounds producer, Streptomyces violaceus S21.</title>
        <authorList>
            <person name="Zhong C."/>
            <person name="Zhao Z."/>
            <person name="Fu J."/>
            <person name="Zong G."/>
            <person name="Qin R."/>
            <person name="Cao G."/>
        </authorList>
    </citation>
    <scope>NUCLEOTIDE SEQUENCE [LARGE SCALE GENOMIC DNA]</scope>
    <source>
        <strain evidence="2 3">S21</strain>
    </source>
</reference>
<proteinExistence type="predicted"/>
<organism evidence="2 3">
    <name type="scientific">Streptomyces violaceoruber</name>
    <dbReference type="NCBI Taxonomy" id="1935"/>
    <lineage>
        <taxon>Bacteria</taxon>
        <taxon>Bacillati</taxon>
        <taxon>Actinomycetota</taxon>
        <taxon>Actinomycetes</taxon>
        <taxon>Kitasatosporales</taxon>
        <taxon>Streptomycetaceae</taxon>
        <taxon>Streptomyces</taxon>
        <taxon>Streptomyces violaceoruber group</taxon>
    </lineage>
</organism>
<name>A0A1V0UMA9_STRVN</name>
<dbReference type="STRING" id="1935.B1H20_10335"/>
<evidence type="ECO:0000313" key="2">
    <source>
        <dbReference type="EMBL" id="ARF66112.1"/>
    </source>
</evidence>
<accession>A0A1V0UMA9</accession>
<dbReference type="Proteomes" id="UP000192445">
    <property type="component" value="Chromosome"/>
</dbReference>
<dbReference type="KEGG" id="svu:B1H20_10335"/>
<feature type="region of interest" description="Disordered" evidence="1">
    <location>
        <begin position="89"/>
        <end position="116"/>
    </location>
</feature>
<sequence>MLSAAAVAGLAGCALTDGPVDTVAGFRMDGADVLVAMPLCSGDRVESAVVVVDSEQGDGFETLWSAREPRTDQARDGVFHVNSPRSFTTVTKESAGAPPGEFFVETRQGGKRETSTGSGYVDLAELKSVELADDEYVTYKGKVMTRAEINAQLPCNKKDKQK</sequence>